<dbReference type="Pfam" id="PF00106">
    <property type="entry name" value="adh_short"/>
    <property type="match status" value="1"/>
</dbReference>
<dbReference type="Ensembl" id="ENSNLET00000057885.1">
    <property type="protein sequence ID" value="ENSNLEP00000030386.1"/>
    <property type="gene ID" value="ENSNLEG00000008689.2"/>
</dbReference>
<dbReference type="SUPFAM" id="SSF51735">
    <property type="entry name" value="NAD(P)-binding Rossmann-fold domains"/>
    <property type="match status" value="1"/>
</dbReference>
<evidence type="ECO:0000313" key="2">
    <source>
        <dbReference type="Ensembl" id="ENSNLEP00000030386.1"/>
    </source>
</evidence>
<accession>A0A2I3GGE7</accession>
<dbReference type="AlphaFoldDB" id="A0A2I3GGE7"/>
<gene>
    <name evidence="2" type="primary">KDSR</name>
</gene>
<dbReference type="Proteomes" id="UP000001073">
    <property type="component" value="Chromosome 4"/>
</dbReference>
<feature type="signal peptide" evidence="1">
    <location>
        <begin position="1"/>
        <end position="25"/>
    </location>
</feature>
<reference evidence="2 3" key="1">
    <citation type="submission" date="2012-10" db="EMBL/GenBank/DDBJ databases">
        <authorList>
            <consortium name="Gibbon Genome Sequencing Consortium"/>
        </authorList>
    </citation>
    <scope>NUCLEOTIDE SEQUENCE [LARGE SCALE GENOMIC DNA]</scope>
</reference>
<protein>
    <submittedName>
        <fullName evidence="2">3-ketodihydrosphingosine reductase</fullName>
    </submittedName>
</protein>
<proteinExistence type="predicted"/>
<dbReference type="PANTHER" id="PTHR43550:SF3">
    <property type="entry name" value="3-KETODIHYDROSPHINGOSINE REDUCTASE"/>
    <property type="match status" value="1"/>
</dbReference>
<sequence>MLLLVAAFLVAFVLLLYMVSPLISPKPLALPGAHVVVTGGSSGIGKCIAIECYKQGAFITLVARNEDKLLQAKKEIEMHSINDKQVVLCISVDVSQDYNQVENVIKQAQEKLGPVDMLVNCAGMAVSGKFEDLEVSAFEVKPYNVYITVAYPPDTDTPGFAEENRTKPLETRLISETTSVCKPEQVAKQIVKDAIQGNFNSSLGSDGYMLSALTCGMAPVTSITEGLQQVVTMGLFRTIALFYLGSFDSIVRRCMMQREKSEIADKTA</sequence>
<reference evidence="2" key="2">
    <citation type="submission" date="2025-08" db="UniProtKB">
        <authorList>
            <consortium name="Ensembl"/>
        </authorList>
    </citation>
    <scope>IDENTIFICATION</scope>
</reference>
<feature type="chain" id="PRO_5014189420" evidence="1">
    <location>
        <begin position="26"/>
        <end position="268"/>
    </location>
</feature>
<dbReference type="GO" id="GO:0005789">
    <property type="term" value="C:endoplasmic reticulum membrane"/>
    <property type="evidence" value="ECO:0007669"/>
    <property type="project" value="TreeGrafter"/>
</dbReference>
<dbReference type="InterPro" id="IPR002347">
    <property type="entry name" value="SDR_fam"/>
</dbReference>
<organism evidence="2 3">
    <name type="scientific">Nomascus leucogenys</name>
    <name type="common">Northern white-cheeked gibbon</name>
    <name type="synonym">Hylobates leucogenys</name>
    <dbReference type="NCBI Taxonomy" id="61853"/>
    <lineage>
        <taxon>Eukaryota</taxon>
        <taxon>Metazoa</taxon>
        <taxon>Chordata</taxon>
        <taxon>Craniata</taxon>
        <taxon>Vertebrata</taxon>
        <taxon>Euteleostomi</taxon>
        <taxon>Mammalia</taxon>
        <taxon>Eutheria</taxon>
        <taxon>Euarchontoglires</taxon>
        <taxon>Primates</taxon>
        <taxon>Haplorrhini</taxon>
        <taxon>Catarrhini</taxon>
        <taxon>Hylobatidae</taxon>
        <taxon>Nomascus</taxon>
    </lineage>
</organism>
<dbReference type="PRINTS" id="PR00081">
    <property type="entry name" value="GDHRDH"/>
</dbReference>
<dbReference type="GO" id="GO:0006666">
    <property type="term" value="P:3-keto-sphinganine metabolic process"/>
    <property type="evidence" value="ECO:0007669"/>
    <property type="project" value="TreeGrafter"/>
</dbReference>
<keyword evidence="3" id="KW-1185">Reference proteome</keyword>
<evidence type="ECO:0000256" key="1">
    <source>
        <dbReference type="SAM" id="SignalP"/>
    </source>
</evidence>
<dbReference type="Gene3D" id="3.40.50.720">
    <property type="entry name" value="NAD(P)-binding Rossmann-like Domain"/>
    <property type="match status" value="1"/>
</dbReference>
<reference evidence="2" key="3">
    <citation type="submission" date="2025-09" db="UniProtKB">
        <authorList>
            <consortium name="Ensembl"/>
        </authorList>
    </citation>
    <scope>IDENTIFICATION</scope>
</reference>
<dbReference type="GO" id="GO:0030148">
    <property type="term" value="P:sphingolipid biosynthetic process"/>
    <property type="evidence" value="ECO:0007669"/>
    <property type="project" value="TreeGrafter"/>
</dbReference>
<dbReference type="GeneTree" id="ENSGT00940000156961"/>
<keyword evidence="1" id="KW-0732">Signal</keyword>
<dbReference type="PANTHER" id="PTHR43550">
    <property type="entry name" value="3-KETODIHYDROSPHINGOSINE REDUCTASE"/>
    <property type="match status" value="1"/>
</dbReference>
<dbReference type="EMBL" id="ADFV01021615">
    <property type="status" value="NOT_ANNOTATED_CDS"/>
    <property type="molecule type" value="Genomic_DNA"/>
</dbReference>
<dbReference type="GO" id="GO:0047560">
    <property type="term" value="F:3-dehydrosphinganine reductase activity"/>
    <property type="evidence" value="ECO:0007669"/>
    <property type="project" value="TreeGrafter"/>
</dbReference>
<dbReference type="InterPro" id="IPR036291">
    <property type="entry name" value="NAD(P)-bd_dom_sf"/>
</dbReference>
<evidence type="ECO:0000313" key="3">
    <source>
        <dbReference type="Proteomes" id="UP000001073"/>
    </source>
</evidence>
<name>A0A2I3GGE7_NOMLE</name>